<dbReference type="InterPro" id="IPR049071">
    <property type="entry name" value="MPI_cupin_dom"/>
</dbReference>
<comment type="cofactor">
    <cofactor evidence="5">
        <name>Zn(2+)</name>
        <dbReference type="ChEBI" id="CHEBI:29105"/>
    </cofactor>
    <text evidence="5">Binds 1 zinc ion per subunit.</text>
</comment>
<reference evidence="9" key="1">
    <citation type="journal article" date="2021" name="PeerJ">
        <title>Extensive microbial diversity within the chicken gut microbiome revealed by metagenomics and culture.</title>
        <authorList>
            <person name="Gilroy R."/>
            <person name="Ravi A."/>
            <person name="Getino M."/>
            <person name="Pursley I."/>
            <person name="Horton D.L."/>
            <person name="Alikhan N.F."/>
            <person name="Baker D."/>
            <person name="Gharbi K."/>
            <person name="Hall N."/>
            <person name="Watson M."/>
            <person name="Adriaenssens E.M."/>
            <person name="Foster-Nyarko E."/>
            <person name="Jarju S."/>
            <person name="Secka A."/>
            <person name="Antonio M."/>
            <person name="Oren A."/>
            <person name="Chaudhuri R.R."/>
            <person name="La Ragione R."/>
            <person name="Hildebrand F."/>
            <person name="Pallen M.J."/>
        </authorList>
    </citation>
    <scope>NUCLEOTIDE SEQUENCE</scope>
    <source>
        <strain evidence="9">USASDec5-558</strain>
    </source>
</reference>
<evidence type="ECO:0000259" key="8">
    <source>
        <dbReference type="Pfam" id="PF21621"/>
    </source>
</evidence>
<dbReference type="PIRSF" id="PIRSF036894">
    <property type="entry name" value="PMI_Firm_short"/>
    <property type="match status" value="1"/>
</dbReference>
<feature type="binding site" evidence="5">
    <location>
        <position position="107"/>
    </location>
    <ligand>
        <name>Zn(2+)</name>
        <dbReference type="ChEBI" id="CHEBI:29105"/>
    </ligand>
</feature>
<evidence type="ECO:0000256" key="6">
    <source>
        <dbReference type="PIRSR" id="PIRSR036894-2"/>
    </source>
</evidence>
<keyword evidence="1 5" id="KW-0479">Metal-binding</keyword>
<feature type="domain" description="Mannose-6-phosphate isomerase cupin" evidence="8">
    <location>
        <begin position="244"/>
        <end position="316"/>
    </location>
</feature>
<dbReference type="Pfam" id="PF20511">
    <property type="entry name" value="PMI_typeI_cat"/>
    <property type="match status" value="1"/>
</dbReference>
<name>A0A9D1WCQ9_9GAMM</name>
<dbReference type="InterPro" id="IPR046457">
    <property type="entry name" value="PMI_typeI_cat"/>
</dbReference>
<gene>
    <name evidence="9" type="ORF">H9850_04265</name>
</gene>
<dbReference type="CDD" id="cd07010">
    <property type="entry name" value="cupin_PMI_type_I_N_bac"/>
    <property type="match status" value="1"/>
</dbReference>
<evidence type="ECO:0000313" key="10">
    <source>
        <dbReference type="Proteomes" id="UP000886829"/>
    </source>
</evidence>
<evidence type="ECO:0000256" key="5">
    <source>
        <dbReference type="PIRSR" id="PIRSR036894-1"/>
    </source>
</evidence>
<accession>A0A9D1WCQ9</accession>
<evidence type="ECO:0000256" key="2">
    <source>
        <dbReference type="ARBA" id="ARBA00022833"/>
    </source>
</evidence>
<protein>
    <recommendedName>
        <fullName evidence="3">Phosphohexomutase</fullName>
    </recommendedName>
    <alternativeName>
        <fullName evidence="4">Phosphomannose isomerase</fullName>
    </alternativeName>
</protein>
<evidence type="ECO:0000259" key="7">
    <source>
        <dbReference type="Pfam" id="PF20511"/>
    </source>
</evidence>
<organism evidence="9 10">
    <name type="scientific">Candidatus Anaerobiospirillum pullistercoris</name>
    <dbReference type="NCBI Taxonomy" id="2838452"/>
    <lineage>
        <taxon>Bacteria</taxon>
        <taxon>Pseudomonadati</taxon>
        <taxon>Pseudomonadota</taxon>
        <taxon>Gammaproteobacteria</taxon>
        <taxon>Aeromonadales</taxon>
        <taxon>Succinivibrionaceae</taxon>
        <taxon>Anaerobiospirillum</taxon>
    </lineage>
</organism>
<dbReference type="Pfam" id="PF21621">
    <property type="entry name" value="MPI_cupin_dom"/>
    <property type="match status" value="1"/>
</dbReference>
<dbReference type="AlphaFoldDB" id="A0A9D1WCQ9"/>
<dbReference type="PANTHER" id="PTHR42742:SF3">
    <property type="entry name" value="FRUCTOKINASE"/>
    <property type="match status" value="1"/>
</dbReference>
<comment type="caution">
    <text evidence="9">The sequence shown here is derived from an EMBL/GenBank/DDBJ whole genome shotgun (WGS) entry which is preliminary data.</text>
</comment>
<reference evidence="9" key="2">
    <citation type="submission" date="2021-04" db="EMBL/GenBank/DDBJ databases">
        <authorList>
            <person name="Gilroy R."/>
        </authorList>
    </citation>
    <scope>NUCLEOTIDE SEQUENCE</scope>
    <source>
        <strain evidence="9">USASDec5-558</strain>
    </source>
</reference>
<sequence>MAILQLSPSAKDYIWGGSRLVHEYGKTASTASGRIAETWELSCHPDGHCYVCAGGEGVNKEHQAPTLSEYIATHGKAILGSNCLHFQDFPVLIKLIDAQDNLSIQVHPDNAYALEHEKQFGKTEMWYVVDALEGSFLYYGFKRPVTPEEFAKSIEDGTLLDLLNKVPVKKGDLFFIDAGTVHAIGKGILIAEIQQNSNVTYRIYDYKRKDAQGNERALHVKQALAVTNFGPAKTHDFKHHLGLCPYFCVDKLTLDGSIAKSVELYADHTSFVSILVLSGQGIISDGQTSFAYRAGESYFVPAATGAFTISGEVEALITTIPNMPAELNLLQLPSEQSSVA</sequence>
<keyword evidence="2 5" id="KW-0862">Zinc</keyword>
<evidence type="ECO:0000313" key="9">
    <source>
        <dbReference type="EMBL" id="HIX56670.1"/>
    </source>
</evidence>
<dbReference type="GO" id="GO:0005975">
    <property type="term" value="P:carbohydrate metabolic process"/>
    <property type="evidence" value="ECO:0007669"/>
    <property type="project" value="InterPro"/>
</dbReference>
<feature type="active site" evidence="6">
    <location>
        <position position="202"/>
    </location>
</feature>
<dbReference type="EMBL" id="DXEV01000085">
    <property type="protein sequence ID" value="HIX56670.1"/>
    <property type="molecule type" value="Genomic_DNA"/>
</dbReference>
<dbReference type="InterPro" id="IPR014710">
    <property type="entry name" value="RmlC-like_jellyroll"/>
</dbReference>
<dbReference type="InterPro" id="IPR014628">
    <property type="entry name" value="Man6P_isomerase_Firm_short"/>
</dbReference>
<evidence type="ECO:0000256" key="4">
    <source>
        <dbReference type="ARBA" id="ARBA00030762"/>
    </source>
</evidence>
<keyword evidence="9" id="KW-0413">Isomerase</keyword>
<evidence type="ECO:0000256" key="3">
    <source>
        <dbReference type="ARBA" id="ARBA00029741"/>
    </source>
</evidence>
<evidence type="ECO:0000256" key="1">
    <source>
        <dbReference type="ARBA" id="ARBA00022723"/>
    </source>
</evidence>
<dbReference type="PANTHER" id="PTHR42742">
    <property type="entry name" value="TRANSCRIPTIONAL REPRESSOR MPRA"/>
    <property type="match status" value="1"/>
</dbReference>
<feature type="domain" description="Phosphomannose isomerase type I catalytic" evidence="7">
    <location>
        <begin position="3"/>
        <end position="113"/>
    </location>
</feature>
<feature type="binding site" evidence="5">
    <location>
        <position position="182"/>
    </location>
    <ligand>
        <name>Zn(2+)</name>
        <dbReference type="ChEBI" id="CHEBI:29105"/>
    </ligand>
</feature>
<dbReference type="GO" id="GO:0008270">
    <property type="term" value="F:zinc ion binding"/>
    <property type="evidence" value="ECO:0007669"/>
    <property type="project" value="InterPro"/>
</dbReference>
<proteinExistence type="predicted"/>
<dbReference type="InterPro" id="IPR011051">
    <property type="entry name" value="RmlC_Cupin_sf"/>
</dbReference>
<dbReference type="Proteomes" id="UP000886829">
    <property type="component" value="Unassembled WGS sequence"/>
</dbReference>
<dbReference type="GO" id="GO:0004476">
    <property type="term" value="F:mannose-6-phosphate isomerase activity"/>
    <property type="evidence" value="ECO:0007669"/>
    <property type="project" value="InterPro"/>
</dbReference>
<dbReference type="SUPFAM" id="SSF51182">
    <property type="entry name" value="RmlC-like cupins"/>
    <property type="match status" value="1"/>
</dbReference>
<feature type="binding site" evidence="5">
    <location>
        <position position="124"/>
    </location>
    <ligand>
        <name>Zn(2+)</name>
        <dbReference type="ChEBI" id="CHEBI:29105"/>
    </ligand>
</feature>
<dbReference type="Gene3D" id="2.60.120.10">
    <property type="entry name" value="Jelly Rolls"/>
    <property type="match status" value="2"/>
</dbReference>
<dbReference type="InterPro" id="IPR051804">
    <property type="entry name" value="Carb_Metab_Reg_Kinase/Isom"/>
</dbReference>